<feature type="compositionally biased region" description="Polar residues" evidence="6">
    <location>
        <begin position="155"/>
        <end position="177"/>
    </location>
</feature>
<dbReference type="InterPro" id="IPR013083">
    <property type="entry name" value="Znf_RING/FYVE/PHD"/>
</dbReference>
<evidence type="ECO:0000313" key="9">
    <source>
        <dbReference type="Proteomes" id="UP001163846"/>
    </source>
</evidence>
<keyword evidence="1" id="KW-0479">Metal-binding</keyword>
<dbReference type="PANTHER" id="PTHR23041:SF78">
    <property type="entry name" value="E3 UBIQUITIN-PROTEIN LIGASE RNF4"/>
    <property type="match status" value="1"/>
</dbReference>
<comment type="caution">
    <text evidence="8">The sequence shown here is derived from an EMBL/GenBank/DDBJ whole genome shotgun (WGS) entry which is preliminary data.</text>
</comment>
<accession>A0AA38NXD9</accession>
<dbReference type="InterPro" id="IPR017907">
    <property type="entry name" value="Znf_RING_CS"/>
</dbReference>
<proteinExistence type="predicted"/>
<feature type="region of interest" description="Disordered" evidence="6">
    <location>
        <begin position="122"/>
        <end position="192"/>
    </location>
</feature>
<keyword evidence="5" id="KW-0175">Coiled coil</keyword>
<keyword evidence="3" id="KW-0862">Zinc</keyword>
<gene>
    <name evidence="8" type="ORF">F5878DRAFT_666619</name>
</gene>
<sequence>MASALSKGPAMIKALVRNHSVRPFLLSIFPSSTSLLKLILSALRQTTRLFEPPALCTFFISFNSFKMPPSSNPSRSITNAREVANTPRYRISNLRDQRSSSVQQPVGTAEFLHGLIRARPDLFPGPTAGGSSHTHSMTRSSSTSSSSDTSPAEIPSTSTEDQVTDIATGSASGSKSDPSVGESAKADDDDEVVLVEKPASSDNDSDSDDEVILLDELPDFVYPKTSSSGDDSVTAAVGTDDIDDDEVIFLDEAPVLTPEQQTRRELRDIRRELRLVTEQLDETANTLANVREAARDRNTCKICFEFFRHPYMLTCGHAFCGPCLTQWGKYLVDNDYNPSCPKCHAQLGCFTPFVPLHIKDDVADMFFDQGLMHPESSELEWPEQFESPPLIIPFPN</sequence>
<dbReference type="PROSITE" id="PS00518">
    <property type="entry name" value="ZF_RING_1"/>
    <property type="match status" value="1"/>
</dbReference>
<dbReference type="SMART" id="SM00184">
    <property type="entry name" value="RING"/>
    <property type="match status" value="1"/>
</dbReference>
<keyword evidence="2 4" id="KW-0863">Zinc-finger</keyword>
<dbReference type="SUPFAM" id="SSF57850">
    <property type="entry name" value="RING/U-box"/>
    <property type="match status" value="1"/>
</dbReference>
<evidence type="ECO:0000256" key="4">
    <source>
        <dbReference type="PROSITE-ProRule" id="PRU00175"/>
    </source>
</evidence>
<dbReference type="PROSITE" id="PS50089">
    <property type="entry name" value="ZF_RING_2"/>
    <property type="match status" value="1"/>
</dbReference>
<feature type="coiled-coil region" evidence="5">
    <location>
        <begin position="259"/>
        <end position="293"/>
    </location>
</feature>
<keyword evidence="9" id="KW-1185">Reference proteome</keyword>
<evidence type="ECO:0000256" key="6">
    <source>
        <dbReference type="SAM" id="MobiDB-lite"/>
    </source>
</evidence>
<reference evidence="8" key="1">
    <citation type="submission" date="2022-08" db="EMBL/GenBank/DDBJ databases">
        <authorList>
            <consortium name="DOE Joint Genome Institute"/>
            <person name="Min B."/>
            <person name="Riley R."/>
            <person name="Sierra-Patev S."/>
            <person name="Naranjo-Ortiz M."/>
            <person name="Looney B."/>
            <person name="Konkel Z."/>
            <person name="Slot J.C."/>
            <person name="Sakamoto Y."/>
            <person name="Steenwyk J.L."/>
            <person name="Rokas A."/>
            <person name="Carro J."/>
            <person name="Camarero S."/>
            <person name="Ferreira P."/>
            <person name="Molpeceres G."/>
            <person name="Ruiz-Duenas F.J."/>
            <person name="Serrano A."/>
            <person name="Henrissat B."/>
            <person name="Drula E."/>
            <person name="Hughes K.W."/>
            <person name="Mata J.L."/>
            <person name="Ishikawa N.K."/>
            <person name="Vargas-Isla R."/>
            <person name="Ushijima S."/>
            <person name="Smith C.A."/>
            <person name="Ahrendt S."/>
            <person name="Andreopoulos W."/>
            <person name="He G."/>
            <person name="Labutti K."/>
            <person name="Lipzen A."/>
            <person name="Ng V."/>
            <person name="Sandor L."/>
            <person name="Barry K."/>
            <person name="Martinez A.T."/>
            <person name="Xiao Y."/>
            <person name="Gibbons J.G."/>
            <person name="Terashima K."/>
            <person name="Hibbett D.S."/>
            <person name="Grigoriev I.V."/>
        </authorList>
    </citation>
    <scope>NUCLEOTIDE SEQUENCE</scope>
    <source>
        <strain evidence="8">TFB9207</strain>
    </source>
</reference>
<dbReference type="EMBL" id="MU806975">
    <property type="protein sequence ID" value="KAJ3832389.1"/>
    <property type="molecule type" value="Genomic_DNA"/>
</dbReference>
<dbReference type="Pfam" id="PF00097">
    <property type="entry name" value="zf-C3HC4"/>
    <property type="match status" value="1"/>
</dbReference>
<dbReference type="InterPro" id="IPR018957">
    <property type="entry name" value="Znf_C3HC4_RING-type"/>
</dbReference>
<feature type="domain" description="RING-type" evidence="7">
    <location>
        <begin position="300"/>
        <end position="344"/>
    </location>
</feature>
<evidence type="ECO:0000256" key="5">
    <source>
        <dbReference type="SAM" id="Coils"/>
    </source>
</evidence>
<evidence type="ECO:0000256" key="1">
    <source>
        <dbReference type="ARBA" id="ARBA00022723"/>
    </source>
</evidence>
<dbReference type="InterPro" id="IPR001841">
    <property type="entry name" value="Znf_RING"/>
</dbReference>
<feature type="compositionally biased region" description="Low complexity" evidence="6">
    <location>
        <begin position="131"/>
        <end position="150"/>
    </location>
</feature>
<evidence type="ECO:0000256" key="3">
    <source>
        <dbReference type="ARBA" id="ARBA00022833"/>
    </source>
</evidence>
<dbReference type="AlphaFoldDB" id="A0AA38NXD9"/>
<dbReference type="InterPro" id="IPR047134">
    <property type="entry name" value="RNF4"/>
</dbReference>
<organism evidence="8 9">
    <name type="scientific">Lentinula raphanica</name>
    <dbReference type="NCBI Taxonomy" id="153919"/>
    <lineage>
        <taxon>Eukaryota</taxon>
        <taxon>Fungi</taxon>
        <taxon>Dikarya</taxon>
        <taxon>Basidiomycota</taxon>
        <taxon>Agaricomycotina</taxon>
        <taxon>Agaricomycetes</taxon>
        <taxon>Agaricomycetidae</taxon>
        <taxon>Agaricales</taxon>
        <taxon>Marasmiineae</taxon>
        <taxon>Omphalotaceae</taxon>
        <taxon>Lentinula</taxon>
    </lineage>
</organism>
<protein>
    <recommendedName>
        <fullName evidence="7">RING-type domain-containing protein</fullName>
    </recommendedName>
</protein>
<dbReference type="Proteomes" id="UP001163846">
    <property type="component" value="Unassembled WGS sequence"/>
</dbReference>
<dbReference type="GO" id="GO:0008270">
    <property type="term" value="F:zinc ion binding"/>
    <property type="evidence" value="ECO:0007669"/>
    <property type="project" value="UniProtKB-KW"/>
</dbReference>
<evidence type="ECO:0000259" key="7">
    <source>
        <dbReference type="PROSITE" id="PS50089"/>
    </source>
</evidence>
<evidence type="ECO:0000256" key="2">
    <source>
        <dbReference type="ARBA" id="ARBA00022771"/>
    </source>
</evidence>
<dbReference type="PANTHER" id="PTHR23041">
    <property type="entry name" value="RING FINGER DOMAIN-CONTAINING"/>
    <property type="match status" value="1"/>
</dbReference>
<evidence type="ECO:0000313" key="8">
    <source>
        <dbReference type="EMBL" id="KAJ3832389.1"/>
    </source>
</evidence>
<dbReference type="Gene3D" id="3.30.40.10">
    <property type="entry name" value="Zinc/RING finger domain, C3HC4 (zinc finger)"/>
    <property type="match status" value="1"/>
</dbReference>
<name>A0AA38NXD9_9AGAR</name>